<protein>
    <submittedName>
        <fullName evidence="2">NAD(P)H-binding protein</fullName>
    </submittedName>
</protein>
<sequence length="217" mass="22573">MSRIFVFGATGGIGRRLCLRLVASGHRVSGLHRAPEQAEALREAGVVPVAGDLMALGVPEMTRLLQNHDIAVFSAGAAGSGADRTRTIDGEGPAKLAEAAQAAGVGRVYLVSAFPEAGRGREPKEGFELYMRTKKEADAALAASPLDWVILRPGTLLHEEGGGRVALGPALTYGSVARGNVARVLAGLIDRPGIRRRVLELTDGATPVIEALAALDP</sequence>
<evidence type="ECO:0000313" key="3">
    <source>
        <dbReference type="Proteomes" id="UP000609121"/>
    </source>
</evidence>
<evidence type="ECO:0000313" key="2">
    <source>
        <dbReference type="EMBL" id="MBE3639362.1"/>
    </source>
</evidence>
<reference evidence="2" key="1">
    <citation type="submission" date="2020-09" db="EMBL/GenBank/DDBJ databases">
        <title>A novel bacterium of genus Mangrovicoccus, isolated from South China Sea.</title>
        <authorList>
            <person name="Huang H."/>
            <person name="Mo K."/>
            <person name="Hu Y."/>
        </authorList>
    </citation>
    <scope>NUCLEOTIDE SEQUENCE</scope>
    <source>
        <strain evidence="2">HB182678</strain>
    </source>
</reference>
<dbReference type="EMBL" id="JACVXA010000045">
    <property type="protein sequence ID" value="MBE3639362.1"/>
    <property type="molecule type" value="Genomic_DNA"/>
</dbReference>
<dbReference type="SUPFAM" id="SSF51735">
    <property type="entry name" value="NAD(P)-binding Rossmann-fold domains"/>
    <property type="match status" value="1"/>
</dbReference>
<dbReference type="InterPro" id="IPR036291">
    <property type="entry name" value="NAD(P)-bd_dom_sf"/>
</dbReference>
<dbReference type="Proteomes" id="UP000609121">
    <property type="component" value="Unassembled WGS sequence"/>
</dbReference>
<dbReference type="Pfam" id="PF13460">
    <property type="entry name" value="NAD_binding_10"/>
    <property type="match status" value="1"/>
</dbReference>
<keyword evidence="3" id="KW-1185">Reference proteome</keyword>
<dbReference type="RefSeq" id="WP_193183973.1">
    <property type="nucleotide sequence ID" value="NZ_JACVXA010000045.1"/>
</dbReference>
<evidence type="ECO:0000259" key="1">
    <source>
        <dbReference type="Pfam" id="PF13460"/>
    </source>
</evidence>
<dbReference type="PANTHER" id="PTHR15020">
    <property type="entry name" value="FLAVIN REDUCTASE-RELATED"/>
    <property type="match status" value="1"/>
</dbReference>
<proteinExistence type="predicted"/>
<organism evidence="2 3">
    <name type="scientific">Mangrovicoccus algicola</name>
    <dbReference type="NCBI Taxonomy" id="2771008"/>
    <lineage>
        <taxon>Bacteria</taxon>
        <taxon>Pseudomonadati</taxon>
        <taxon>Pseudomonadota</taxon>
        <taxon>Alphaproteobacteria</taxon>
        <taxon>Rhodobacterales</taxon>
        <taxon>Paracoccaceae</taxon>
        <taxon>Mangrovicoccus</taxon>
    </lineage>
</organism>
<gene>
    <name evidence="2" type="ORF">ICN82_14270</name>
</gene>
<feature type="domain" description="NAD(P)-binding" evidence="1">
    <location>
        <begin position="8"/>
        <end position="192"/>
    </location>
</feature>
<comment type="caution">
    <text evidence="2">The sequence shown here is derived from an EMBL/GenBank/DDBJ whole genome shotgun (WGS) entry which is preliminary data.</text>
</comment>
<name>A0A8J6YX57_9RHOB</name>
<dbReference type="AlphaFoldDB" id="A0A8J6YX57"/>
<dbReference type="PANTHER" id="PTHR15020:SF50">
    <property type="entry name" value="UPF0659 PROTEIN YMR090W"/>
    <property type="match status" value="1"/>
</dbReference>
<dbReference type="InterPro" id="IPR016040">
    <property type="entry name" value="NAD(P)-bd_dom"/>
</dbReference>
<dbReference type="Gene3D" id="3.40.50.720">
    <property type="entry name" value="NAD(P)-binding Rossmann-like Domain"/>
    <property type="match status" value="1"/>
</dbReference>
<accession>A0A8J6YX57</accession>